<dbReference type="AlphaFoldDB" id="A0A9Y2AIS5"/>
<dbReference type="RefSeq" id="WP_147666932.1">
    <property type="nucleotide sequence ID" value="NZ_CP120678.1"/>
</dbReference>
<proteinExistence type="predicted"/>
<accession>A0A9Y2AIS5</accession>
<dbReference type="EMBL" id="CP120678">
    <property type="protein sequence ID" value="WIW71067.1"/>
    <property type="molecule type" value="Genomic_DNA"/>
</dbReference>
<reference evidence="3" key="1">
    <citation type="submission" date="2023-03" db="EMBL/GenBank/DDBJ databases">
        <title>Selenobaculum gbiensis gen. nov. sp. nov., a new bacterium isolated from the gut microbiota of IBD patient.</title>
        <authorList>
            <person name="Yeo S."/>
            <person name="Park H."/>
            <person name="Huh C.S."/>
        </authorList>
    </citation>
    <scope>NUCLEOTIDE SEQUENCE</scope>
    <source>
        <strain evidence="3">ICN-92133</strain>
    </source>
</reference>
<evidence type="ECO:0000313" key="4">
    <source>
        <dbReference type="Proteomes" id="UP001243623"/>
    </source>
</evidence>
<organism evidence="3 4">
    <name type="scientific">Selenobaculum gibii</name>
    <dbReference type="NCBI Taxonomy" id="3054208"/>
    <lineage>
        <taxon>Bacteria</taxon>
        <taxon>Bacillati</taxon>
        <taxon>Bacillota</taxon>
        <taxon>Negativicutes</taxon>
        <taxon>Selenomonadales</taxon>
        <taxon>Selenomonadaceae</taxon>
        <taxon>Selenobaculum</taxon>
    </lineage>
</organism>
<dbReference type="PANTHER" id="PTHR12526:SF630">
    <property type="entry name" value="GLYCOSYLTRANSFERASE"/>
    <property type="match status" value="1"/>
</dbReference>
<evidence type="ECO:0000259" key="1">
    <source>
        <dbReference type="Pfam" id="PF00534"/>
    </source>
</evidence>
<evidence type="ECO:0000259" key="2">
    <source>
        <dbReference type="Pfam" id="PF13439"/>
    </source>
</evidence>
<dbReference type="GO" id="GO:0016757">
    <property type="term" value="F:glycosyltransferase activity"/>
    <property type="evidence" value="ECO:0007669"/>
    <property type="project" value="InterPro"/>
</dbReference>
<dbReference type="InterPro" id="IPR028098">
    <property type="entry name" value="Glyco_trans_4-like_N"/>
</dbReference>
<dbReference type="CDD" id="cd03811">
    <property type="entry name" value="GT4_GT28_WabH-like"/>
    <property type="match status" value="1"/>
</dbReference>
<dbReference type="PANTHER" id="PTHR12526">
    <property type="entry name" value="GLYCOSYLTRANSFERASE"/>
    <property type="match status" value="1"/>
</dbReference>
<feature type="domain" description="Glycosyltransferase subfamily 4-like N-terminal" evidence="2">
    <location>
        <begin position="59"/>
        <end position="159"/>
    </location>
</feature>
<dbReference type="KEGG" id="sgbi:P3F81_01700"/>
<name>A0A9Y2AIS5_9FIRM</name>
<sequence length="338" mass="38448">MKQKILNIVSGAKSGALNVAVTIGDFLKCEGFEVKLILRKYNKAGIAEADVIKDCCTVDYIYCLAKLIDAEKPDIIMVHGYSTHLWTKLALLKANHRARLIHIEHNVERYTKFRAYLLKKLDCCTEKYICVSEGVANSLRKFNLPDEKIQVIYNGIDINKFAIEKQPHSEFTIGMVARFTKQKDQMTLIKAVEILTKIKKIPVKLILMGEGKLKEQCMEYVKKHNLAETISFETGFFTDLIPRIDLFVLSTHYEGLPLVLCEAMAAKLPVIATNVAGVNEIVISKETGMLVKENNSVDLAEKIEEARQGKNLYIEKAYQKVNEQFSFKNMCEEYKKII</sequence>
<dbReference type="Pfam" id="PF13439">
    <property type="entry name" value="Glyco_transf_4"/>
    <property type="match status" value="1"/>
</dbReference>
<dbReference type="Proteomes" id="UP001243623">
    <property type="component" value="Chromosome"/>
</dbReference>
<gene>
    <name evidence="3" type="ORF">P3F81_01700</name>
</gene>
<dbReference type="Pfam" id="PF00534">
    <property type="entry name" value="Glycos_transf_1"/>
    <property type="match status" value="1"/>
</dbReference>
<dbReference type="SUPFAM" id="SSF53756">
    <property type="entry name" value="UDP-Glycosyltransferase/glycogen phosphorylase"/>
    <property type="match status" value="1"/>
</dbReference>
<evidence type="ECO:0000313" key="3">
    <source>
        <dbReference type="EMBL" id="WIW71067.1"/>
    </source>
</evidence>
<dbReference type="Gene3D" id="3.40.50.2000">
    <property type="entry name" value="Glycogen Phosphorylase B"/>
    <property type="match status" value="2"/>
</dbReference>
<protein>
    <submittedName>
        <fullName evidence="3">Glycosyltransferase</fullName>
    </submittedName>
</protein>
<feature type="domain" description="Glycosyl transferase family 1" evidence="1">
    <location>
        <begin position="161"/>
        <end position="310"/>
    </location>
</feature>
<dbReference type="InterPro" id="IPR001296">
    <property type="entry name" value="Glyco_trans_1"/>
</dbReference>
<keyword evidence="4" id="KW-1185">Reference proteome</keyword>